<evidence type="ECO:0000313" key="2">
    <source>
        <dbReference type="Proteomes" id="UP001249851"/>
    </source>
</evidence>
<keyword evidence="2" id="KW-1185">Reference proteome</keyword>
<dbReference type="AlphaFoldDB" id="A0AAD9QK06"/>
<dbReference type="EMBL" id="JARQWQ010000028">
    <property type="protein sequence ID" value="KAK2562751.1"/>
    <property type="molecule type" value="Genomic_DNA"/>
</dbReference>
<sequence>MPMIFKQNFKQFVQFAAGLVSNFNIGQNKYQNIVRNQLGKELEHVLGINIMVPKDDMCEKLKECKDALQESLSLDFVEHNGVLAAYTNVKKTVE</sequence>
<reference evidence="1" key="1">
    <citation type="journal article" date="2023" name="G3 (Bethesda)">
        <title>Whole genome assembly and annotation of the endangered Caribbean coral Acropora cervicornis.</title>
        <authorList>
            <person name="Selwyn J.D."/>
            <person name="Vollmer S.V."/>
        </authorList>
    </citation>
    <scope>NUCLEOTIDE SEQUENCE</scope>
    <source>
        <strain evidence="1">K2</strain>
    </source>
</reference>
<name>A0AAD9QK06_ACRCE</name>
<proteinExistence type="predicted"/>
<accession>A0AAD9QK06</accession>
<protein>
    <submittedName>
        <fullName evidence="1">Uncharacterized protein</fullName>
    </submittedName>
</protein>
<comment type="caution">
    <text evidence="1">The sequence shown here is derived from an EMBL/GenBank/DDBJ whole genome shotgun (WGS) entry which is preliminary data.</text>
</comment>
<dbReference type="Proteomes" id="UP001249851">
    <property type="component" value="Unassembled WGS sequence"/>
</dbReference>
<gene>
    <name evidence="1" type="ORF">P5673_014469</name>
</gene>
<organism evidence="1 2">
    <name type="scientific">Acropora cervicornis</name>
    <name type="common">Staghorn coral</name>
    <dbReference type="NCBI Taxonomy" id="6130"/>
    <lineage>
        <taxon>Eukaryota</taxon>
        <taxon>Metazoa</taxon>
        <taxon>Cnidaria</taxon>
        <taxon>Anthozoa</taxon>
        <taxon>Hexacorallia</taxon>
        <taxon>Scleractinia</taxon>
        <taxon>Astrocoeniina</taxon>
        <taxon>Acroporidae</taxon>
        <taxon>Acropora</taxon>
    </lineage>
</organism>
<evidence type="ECO:0000313" key="1">
    <source>
        <dbReference type="EMBL" id="KAK2562751.1"/>
    </source>
</evidence>
<reference evidence="1" key="2">
    <citation type="journal article" date="2023" name="Science">
        <title>Genomic signatures of disease resistance in endangered staghorn corals.</title>
        <authorList>
            <person name="Vollmer S.V."/>
            <person name="Selwyn J.D."/>
            <person name="Despard B.A."/>
            <person name="Roesel C.L."/>
        </authorList>
    </citation>
    <scope>NUCLEOTIDE SEQUENCE</scope>
    <source>
        <strain evidence="1">K2</strain>
    </source>
</reference>